<accession>A0ABT4DEU4</accession>
<evidence type="ECO:0000313" key="1">
    <source>
        <dbReference type="EMBL" id="MCY6959626.1"/>
    </source>
</evidence>
<dbReference type="EMBL" id="JAPQFJ010000014">
    <property type="protein sequence ID" value="MCY6959626.1"/>
    <property type="molecule type" value="Genomic_DNA"/>
</dbReference>
<sequence>MGFRDKLSEHYTKSYLKKYGDRITQAQGKVISAKVEEKSILWIFHKLAVTILIKPDRSKNIVKCIYRKNRWFKKPEFMVLSQGHSVVIQGLKGKKGKSDREYLQVMNILNMTTKKQLVPLEGDALKKLQSAQKVKYR</sequence>
<dbReference type="Proteomes" id="UP001144612">
    <property type="component" value="Unassembled WGS sequence"/>
</dbReference>
<proteinExistence type="predicted"/>
<keyword evidence="2" id="KW-1185">Reference proteome</keyword>
<comment type="caution">
    <text evidence="1">The sequence shown here is derived from an EMBL/GenBank/DDBJ whole genome shotgun (WGS) entry which is preliminary data.</text>
</comment>
<gene>
    <name evidence="1" type="ORF">OW729_13480</name>
</gene>
<reference evidence="1" key="1">
    <citation type="submission" date="2022-12" db="EMBL/GenBank/DDBJ databases">
        <title>Clostridium sp. nov., isolated from industrial wastewater.</title>
        <authorList>
            <person name="Jiayan W."/>
        </authorList>
    </citation>
    <scope>NUCLEOTIDE SEQUENCE</scope>
    <source>
        <strain evidence="1">ZC22-4</strain>
    </source>
</reference>
<organism evidence="1 2">
    <name type="scientific">Clostridium brassicae</name>
    <dbReference type="NCBI Taxonomy" id="2999072"/>
    <lineage>
        <taxon>Bacteria</taxon>
        <taxon>Bacillati</taxon>
        <taxon>Bacillota</taxon>
        <taxon>Clostridia</taxon>
        <taxon>Eubacteriales</taxon>
        <taxon>Clostridiaceae</taxon>
        <taxon>Clostridium</taxon>
    </lineage>
</organism>
<protein>
    <submittedName>
        <fullName evidence="1">Uncharacterized protein</fullName>
    </submittedName>
</protein>
<evidence type="ECO:0000313" key="2">
    <source>
        <dbReference type="Proteomes" id="UP001144612"/>
    </source>
</evidence>
<dbReference type="RefSeq" id="WP_268062055.1">
    <property type="nucleotide sequence ID" value="NZ_JAPQFJ010000014.1"/>
</dbReference>
<name>A0ABT4DEU4_9CLOT</name>